<dbReference type="PANTHER" id="PTHR10859:SF114">
    <property type="entry name" value="DOLICHOL-PHOSPHATE MANNOSYLTRANSFERASE"/>
    <property type="match status" value="1"/>
</dbReference>
<name>A0A9D1LT88_9FIRM</name>
<gene>
    <name evidence="8" type="ORF">IAC59_09950</name>
</gene>
<feature type="transmembrane region" description="Helical" evidence="5">
    <location>
        <begin position="236"/>
        <end position="258"/>
    </location>
</feature>
<keyword evidence="4 5" id="KW-0472">Membrane</keyword>
<dbReference type="AlphaFoldDB" id="A0A9D1LT88"/>
<evidence type="ECO:0000256" key="2">
    <source>
        <dbReference type="ARBA" id="ARBA00022692"/>
    </source>
</evidence>
<evidence type="ECO:0000256" key="3">
    <source>
        <dbReference type="ARBA" id="ARBA00022989"/>
    </source>
</evidence>
<proteinExistence type="predicted"/>
<keyword evidence="3 5" id="KW-1133">Transmembrane helix</keyword>
<feature type="transmembrane region" description="Helical" evidence="5">
    <location>
        <begin position="284"/>
        <end position="304"/>
    </location>
</feature>
<dbReference type="GO" id="GO:0006487">
    <property type="term" value="P:protein N-linked glycosylation"/>
    <property type="evidence" value="ECO:0007669"/>
    <property type="project" value="TreeGrafter"/>
</dbReference>
<dbReference type="GO" id="GO:0000271">
    <property type="term" value="P:polysaccharide biosynthetic process"/>
    <property type="evidence" value="ECO:0007669"/>
    <property type="project" value="InterPro"/>
</dbReference>
<comment type="subcellular location">
    <subcellularLocation>
        <location evidence="1">Membrane</location>
        <topology evidence="1">Multi-pass membrane protein</topology>
    </subcellularLocation>
</comment>
<reference evidence="8" key="1">
    <citation type="submission" date="2020-10" db="EMBL/GenBank/DDBJ databases">
        <authorList>
            <person name="Gilroy R."/>
        </authorList>
    </citation>
    <scope>NUCLEOTIDE SEQUENCE</scope>
    <source>
        <strain evidence="8">ChiSxjej2B14-8506</strain>
    </source>
</reference>
<dbReference type="SUPFAM" id="SSF53448">
    <property type="entry name" value="Nucleotide-diphospho-sugar transferases"/>
    <property type="match status" value="1"/>
</dbReference>
<dbReference type="PANTHER" id="PTHR10859">
    <property type="entry name" value="GLYCOSYL TRANSFERASE"/>
    <property type="match status" value="1"/>
</dbReference>
<comment type="caution">
    <text evidence="8">The sequence shown here is derived from an EMBL/GenBank/DDBJ whole genome shotgun (WGS) entry which is preliminary data.</text>
</comment>
<dbReference type="InterPro" id="IPR007267">
    <property type="entry name" value="GtrA_DPMS_TM"/>
</dbReference>
<evidence type="ECO:0000259" key="7">
    <source>
        <dbReference type="Pfam" id="PF04138"/>
    </source>
</evidence>
<evidence type="ECO:0000256" key="5">
    <source>
        <dbReference type="SAM" id="Phobius"/>
    </source>
</evidence>
<feature type="transmembrane region" description="Helical" evidence="5">
    <location>
        <begin position="310"/>
        <end position="330"/>
    </location>
</feature>
<evidence type="ECO:0000313" key="9">
    <source>
        <dbReference type="Proteomes" id="UP000824123"/>
    </source>
</evidence>
<evidence type="ECO:0000313" key="8">
    <source>
        <dbReference type="EMBL" id="HIU47559.1"/>
    </source>
</evidence>
<dbReference type="Proteomes" id="UP000824123">
    <property type="component" value="Unassembled WGS sequence"/>
</dbReference>
<dbReference type="GO" id="GO:0016020">
    <property type="term" value="C:membrane"/>
    <property type="evidence" value="ECO:0007669"/>
    <property type="project" value="UniProtKB-SubCell"/>
</dbReference>
<sequence>MEYVVLIPAYKPDMRLVSLVDELLAAELPVLVVDDGSQPEQKPVFDALAERGIEVLRHAVNQGKGRAMKTGFNYLLLNHPELKGVVTADCDGQHTTRDILSVVNALREHPNDMIIGARKFTGKVPMKSLLGNKITCGIFWFATGIRITDTQTGLRGFPMNTLERMMRLPGERYELEMNMLLALKDLNIHHNEVPIETIYIDNNSGSHFNPLRDGLRIFKQIITYMCSSLASWAVDYGVYILLLLLPLGLAEATCHVIARICSSLLNFKINQKAVFHVKSGKREFIMYIAMVVIALGIGTPLLALLTNIGWNALIAKICVDLLLFFFNYLVQREVIFRRRH</sequence>
<feature type="domain" description="Glycosyltransferase 2-like" evidence="6">
    <location>
        <begin position="5"/>
        <end position="126"/>
    </location>
</feature>
<dbReference type="Pfam" id="PF04138">
    <property type="entry name" value="GtrA_DPMS_TM"/>
    <property type="match status" value="1"/>
</dbReference>
<evidence type="ECO:0000259" key="6">
    <source>
        <dbReference type="Pfam" id="PF00535"/>
    </source>
</evidence>
<evidence type="ECO:0000256" key="1">
    <source>
        <dbReference type="ARBA" id="ARBA00004141"/>
    </source>
</evidence>
<dbReference type="Pfam" id="PF00535">
    <property type="entry name" value="Glycos_transf_2"/>
    <property type="match status" value="1"/>
</dbReference>
<organism evidence="8 9">
    <name type="scientific">Candidatus Fimadaptatus faecigallinarum</name>
    <dbReference type="NCBI Taxonomy" id="2840814"/>
    <lineage>
        <taxon>Bacteria</taxon>
        <taxon>Bacillati</taxon>
        <taxon>Bacillota</taxon>
        <taxon>Clostridia</taxon>
        <taxon>Eubacteriales</taxon>
        <taxon>Candidatus Fimadaptatus</taxon>
    </lineage>
</organism>
<feature type="domain" description="GtrA/DPMS transmembrane" evidence="7">
    <location>
        <begin position="224"/>
        <end position="336"/>
    </location>
</feature>
<protein>
    <submittedName>
        <fullName evidence="8">Bifunctional glycosyltransferase family 2/GtrA family protein</fullName>
    </submittedName>
</protein>
<dbReference type="CDD" id="cd04179">
    <property type="entry name" value="DPM_DPG-synthase_like"/>
    <property type="match status" value="1"/>
</dbReference>
<dbReference type="EMBL" id="DVNK01000059">
    <property type="protein sequence ID" value="HIU47559.1"/>
    <property type="molecule type" value="Genomic_DNA"/>
</dbReference>
<dbReference type="InterPro" id="IPR001173">
    <property type="entry name" value="Glyco_trans_2-like"/>
</dbReference>
<dbReference type="InterPro" id="IPR029044">
    <property type="entry name" value="Nucleotide-diphossugar_trans"/>
</dbReference>
<reference evidence="8" key="2">
    <citation type="journal article" date="2021" name="PeerJ">
        <title>Extensive microbial diversity within the chicken gut microbiome revealed by metagenomics and culture.</title>
        <authorList>
            <person name="Gilroy R."/>
            <person name="Ravi A."/>
            <person name="Getino M."/>
            <person name="Pursley I."/>
            <person name="Horton D.L."/>
            <person name="Alikhan N.F."/>
            <person name="Baker D."/>
            <person name="Gharbi K."/>
            <person name="Hall N."/>
            <person name="Watson M."/>
            <person name="Adriaenssens E.M."/>
            <person name="Foster-Nyarko E."/>
            <person name="Jarju S."/>
            <person name="Secka A."/>
            <person name="Antonio M."/>
            <person name="Oren A."/>
            <person name="Chaudhuri R.R."/>
            <person name="La Ragione R."/>
            <person name="Hildebrand F."/>
            <person name="Pallen M.J."/>
        </authorList>
    </citation>
    <scope>NUCLEOTIDE SEQUENCE</scope>
    <source>
        <strain evidence="8">ChiSxjej2B14-8506</strain>
    </source>
</reference>
<keyword evidence="2 5" id="KW-0812">Transmembrane</keyword>
<evidence type="ECO:0000256" key="4">
    <source>
        <dbReference type="ARBA" id="ARBA00023136"/>
    </source>
</evidence>
<accession>A0A9D1LT88</accession>
<dbReference type="Gene3D" id="3.90.550.10">
    <property type="entry name" value="Spore Coat Polysaccharide Biosynthesis Protein SpsA, Chain A"/>
    <property type="match status" value="1"/>
</dbReference>